<dbReference type="InterPro" id="IPR020022">
    <property type="entry name" value="N-acetyl_sugar_amidoTrfase"/>
</dbReference>
<evidence type="ECO:0000313" key="2">
    <source>
        <dbReference type="Proteomes" id="UP000007463"/>
    </source>
</evidence>
<dbReference type="HOGENOM" id="CLU_056004_0_0_10"/>
<dbReference type="NCBIfam" id="TIGR03573">
    <property type="entry name" value="WbuX"/>
    <property type="match status" value="1"/>
</dbReference>
<dbReference type="OrthoDB" id="702at2"/>
<keyword evidence="2" id="KW-1185">Reference proteome</keyword>
<dbReference type="Gene3D" id="3.40.50.620">
    <property type="entry name" value="HUPs"/>
    <property type="match status" value="1"/>
</dbReference>
<organism evidence="1 2">
    <name type="scientific">Fluviicola taffensis (strain DSM 16823 / NCIMB 13979 / RW262)</name>
    <dbReference type="NCBI Taxonomy" id="755732"/>
    <lineage>
        <taxon>Bacteria</taxon>
        <taxon>Pseudomonadati</taxon>
        <taxon>Bacteroidota</taxon>
        <taxon>Flavobacteriia</taxon>
        <taxon>Flavobacteriales</taxon>
        <taxon>Crocinitomicaceae</taxon>
        <taxon>Fluviicola</taxon>
    </lineage>
</organism>
<proteinExistence type="predicted"/>
<dbReference type="AlphaFoldDB" id="F2II34"/>
<dbReference type="EMBL" id="CP002542">
    <property type="protein sequence ID" value="AEA42734.1"/>
    <property type="molecule type" value="Genomic_DNA"/>
</dbReference>
<name>F2II34_FLUTR</name>
<dbReference type="SUPFAM" id="SSF52402">
    <property type="entry name" value="Adenine nucleotide alpha hydrolases-like"/>
    <property type="match status" value="1"/>
</dbReference>
<dbReference type="KEGG" id="fte:Fluta_0730"/>
<reference evidence="2" key="2">
    <citation type="submission" date="2011-02" db="EMBL/GenBank/DDBJ databases">
        <title>The complete genome of Fluviicola taffensis DSM 16823.</title>
        <authorList>
            <consortium name="US DOE Joint Genome Institute (JGI-PGF)"/>
            <person name="Lucas S."/>
            <person name="Copeland A."/>
            <person name="Lapidus A."/>
            <person name="Bruce D."/>
            <person name="Goodwin L."/>
            <person name="Pitluck S."/>
            <person name="Kyrpides N."/>
            <person name="Mavromatis K."/>
            <person name="Ivanova N."/>
            <person name="Mikhailova N."/>
            <person name="Pagani I."/>
            <person name="Chertkov O."/>
            <person name="Detter J.C."/>
            <person name="Han C."/>
            <person name="Tapia R."/>
            <person name="Land M."/>
            <person name="Hauser L."/>
            <person name="Markowitz V."/>
            <person name="Cheng J.-F."/>
            <person name="Hugenholtz P."/>
            <person name="Woyke T."/>
            <person name="Wu D."/>
            <person name="Tindall B."/>
            <person name="Pomrenke H.G."/>
            <person name="Brambilla E."/>
            <person name="Klenk H.-P."/>
            <person name="Eisen J.A."/>
        </authorList>
    </citation>
    <scope>NUCLEOTIDE SEQUENCE [LARGE SCALE GENOMIC DNA]</scope>
    <source>
        <strain evidence="2">DSM 16823 / RW262 / RW262</strain>
    </source>
</reference>
<dbReference type="STRING" id="755732.Fluta_0730"/>
<keyword evidence="1" id="KW-0808">Transferase</keyword>
<dbReference type="RefSeq" id="WP_013685506.1">
    <property type="nucleotide sequence ID" value="NC_015321.1"/>
</dbReference>
<reference evidence="1 2" key="1">
    <citation type="journal article" date="2011" name="Stand. Genomic Sci.">
        <title>Complete genome sequence of the gliding freshwater bacterium Fluviicola taffensis type strain (RW262).</title>
        <authorList>
            <person name="Woyke T."/>
            <person name="Chertkov O."/>
            <person name="Lapidus A."/>
            <person name="Nolan M."/>
            <person name="Lucas S."/>
            <person name="Del Rio T.G."/>
            <person name="Tice H."/>
            <person name="Cheng J.F."/>
            <person name="Tapia R."/>
            <person name="Han C."/>
            <person name="Goodwin L."/>
            <person name="Pitluck S."/>
            <person name="Liolios K."/>
            <person name="Pagani I."/>
            <person name="Ivanova N."/>
            <person name="Huntemann M."/>
            <person name="Mavromatis K."/>
            <person name="Mikhailova N."/>
            <person name="Pati A."/>
            <person name="Chen A."/>
            <person name="Palaniappan K."/>
            <person name="Land M."/>
            <person name="Hauser L."/>
            <person name="Brambilla E.M."/>
            <person name="Rohde M."/>
            <person name="Mwirichia R."/>
            <person name="Sikorski J."/>
            <person name="Tindall B.J."/>
            <person name="Goker M."/>
            <person name="Bristow J."/>
            <person name="Eisen J.A."/>
            <person name="Markowitz V."/>
            <person name="Hugenholtz P."/>
            <person name="Klenk H.P."/>
            <person name="Kyrpides N.C."/>
        </authorList>
    </citation>
    <scope>NUCLEOTIDE SEQUENCE [LARGE SCALE GENOMIC DNA]</scope>
    <source>
        <strain evidence="2">DSM 16823 / RW262 / RW262</strain>
    </source>
</reference>
<dbReference type="eggNOG" id="COG0037">
    <property type="taxonomic scope" value="Bacteria"/>
</dbReference>
<sequence precursor="true">MLIKQYQQCTYCVMDTSDPDIYFNVEGVCNHCLDFRKNILPTIQKNSSDKTRLDQLIKLISGKKNTKSKYDCVIGVSGGLDSSYTAYFAKINGLNPLLVHLDNGWNTELAVQNIQTIATKLELDLETVVLDWSEFREIQLAFLRSSIVDIEIPTDLAIPAALHQLAKKYGVKTILSGGNYSSEGILPLQWGYHVMKDMKLYNHIVQNHSKVSRKKIPGFGLWDEFYFKIIRGVKIYYPLNYLNYSKNEAEKILEKELNCTFPKVKHHESRYTRFWQSYIMPVKFGFDYRRATLSTQICSGQTTRQEALEQLKSLPYNVETIEREKYFICKKLQISLEEFDFILQQKPLTHKDFPNSKKRINFVYSVYRFLFPKKQQ</sequence>
<evidence type="ECO:0000313" key="1">
    <source>
        <dbReference type="EMBL" id="AEA42734.1"/>
    </source>
</evidence>
<gene>
    <name evidence="1" type="ordered locus">Fluta_0730</name>
</gene>
<protein>
    <submittedName>
        <fullName evidence="1">N-acetyl sugar amidotransferase</fullName>
    </submittedName>
</protein>
<dbReference type="InterPro" id="IPR014729">
    <property type="entry name" value="Rossmann-like_a/b/a_fold"/>
</dbReference>
<dbReference type="Proteomes" id="UP000007463">
    <property type="component" value="Chromosome"/>
</dbReference>
<accession>F2II34</accession>
<dbReference type="GO" id="GO:0016740">
    <property type="term" value="F:transferase activity"/>
    <property type="evidence" value="ECO:0007669"/>
    <property type="project" value="UniProtKB-KW"/>
</dbReference>